<dbReference type="PANTHER" id="PTHR43227">
    <property type="entry name" value="BLL4140 PROTEIN"/>
    <property type="match status" value="1"/>
</dbReference>
<evidence type="ECO:0000259" key="8">
    <source>
        <dbReference type="PROSITE" id="PS50928"/>
    </source>
</evidence>
<dbReference type="CDD" id="cd06261">
    <property type="entry name" value="TM_PBP2"/>
    <property type="match status" value="1"/>
</dbReference>
<dbReference type="InterPro" id="IPR000515">
    <property type="entry name" value="MetI-like"/>
</dbReference>
<evidence type="ECO:0000256" key="1">
    <source>
        <dbReference type="ARBA" id="ARBA00004651"/>
    </source>
</evidence>
<dbReference type="RefSeq" id="WP_185179191.1">
    <property type="nucleotide sequence ID" value="NZ_CBCSEP010000031.1"/>
</dbReference>
<evidence type="ECO:0000313" key="9">
    <source>
        <dbReference type="EMBL" id="MBB6677912.1"/>
    </source>
</evidence>
<evidence type="ECO:0000313" key="10">
    <source>
        <dbReference type="Proteomes" id="UP000574133"/>
    </source>
</evidence>
<dbReference type="EMBL" id="JACJVN010000040">
    <property type="protein sequence ID" value="MBB6677912.1"/>
    <property type="molecule type" value="Genomic_DNA"/>
</dbReference>
<dbReference type="Proteomes" id="UP000574133">
    <property type="component" value="Unassembled WGS sequence"/>
</dbReference>
<feature type="transmembrane region" description="Helical" evidence="7">
    <location>
        <begin position="73"/>
        <end position="93"/>
    </location>
</feature>
<evidence type="ECO:0000256" key="3">
    <source>
        <dbReference type="ARBA" id="ARBA00022475"/>
    </source>
</evidence>
<evidence type="ECO:0000256" key="5">
    <source>
        <dbReference type="ARBA" id="ARBA00022989"/>
    </source>
</evidence>
<feature type="transmembrane region" description="Helical" evidence="7">
    <location>
        <begin position="159"/>
        <end position="181"/>
    </location>
</feature>
<keyword evidence="4 7" id="KW-0812">Transmembrane</keyword>
<dbReference type="PANTHER" id="PTHR43227:SF11">
    <property type="entry name" value="BLL4140 PROTEIN"/>
    <property type="match status" value="1"/>
</dbReference>
<dbReference type="AlphaFoldDB" id="A0A841TAA3"/>
<evidence type="ECO:0000256" key="7">
    <source>
        <dbReference type="RuleBase" id="RU363032"/>
    </source>
</evidence>
<dbReference type="InterPro" id="IPR035906">
    <property type="entry name" value="MetI-like_sf"/>
</dbReference>
<keyword evidence="5 7" id="KW-1133">Transmembrane helix</keyword>
<accession>A0A841TAA3</accession>
<dbReference type="Gene3D" id="1.10.3720.10">
    <property type="entry name" value="MetI-like"/>
    <property type="match status" value="1"/>
</dbReference>
<feature type="transmembrane region" description="Helical" evidence="7">
    <location>
        <begin position="12"/>
        <end position="36"/>
    </location>
</feature>
<dbReference type="GO" id="GO:0055085">
    <property type="term" value="P:transmembrane transport"/>
    <property type="evidence" value="ECO:0007669"/>
    <property type="project" value="InterPro"/>
</dbReference>
<organism evidence="9 10">
    <name type="scientific">Cohnella lubricantis</name>
    <dbReference type="NCBI Taxonomy" id="2163172"/>
    <lineage>
        <taxon>Bacteria</taxon>
        <taxon>Bacillati</taxon>
        <taxon>Bacillota</taxon>
        <taxon>Bacilli</taxon>
        <taxon>Bacillales</taxon>
        <taxon>Paenibacillaceae</taxon>
        <taxon>Cohnella</taxon>
    </lineage>
</organism>
<feature type="domain" description="ABC transmembrane type-1" evidence="8">
    <location>
        <begin position="70"/>
        <end position="285"/>
    </location>
</feature>
<name>A0A841TAA3_9BACL</name>
<gene>
    <name evidence="9" type="ORF">H4Q31_11315</name>
</gene>
<proteinExistence type="inferred from homology"/>
<evidence type="ECO:0000256" key="6">
    <source>
        <dbReference type="ARBA" id="ARBA00023136"/>
    </source>
</evidence>
<protein>
    <submittedName>
        <fullName evidence="9">Sugar ABC transporter permease</fullName>
    </submittedName>
</protein>
<dbReference type="InterPro" id="IPR050809">
    <property type="entry name" value="UgpAE/MalFG_permease"/>
</dbReference>
<evidence type="ECO:0000256" key="4">
    <source>
        <dbReference type="ARBA" id="ARBA00022692"/>
    </source>
</evidence>
<keyword evidence="6 7" id="KW-0472">Membrane</keyword>
<reference evidence="9 10" key="1">
    <citation type="submission" date="2020-08" db="EMBL/GenBank/DDBJ databases">
        <title>Cohnella phylogeny.</title>
        <authorList>
            <person name="Dunlap C."/>
        </authorList>
    </citation>
    <scope>NUCLEOTIDE SEQUENCE [LARGE SCALE GENOMIC DNA]</scope>
    <source>
        <strain evidence="9 10">DSM 103658</strain>
    </source>
</reference>
<dbReference type="Pfam" id="PF00528">
    <property type="entry name" value="BPD_transp_1"/>
    <property type="match status" value="1"/>
</dbReference>
<keyword evidence="2 7" id="KW-0813">Transport</keyword>
<dbReference type="SUPFAM" id="SSF161098">
    <property type="entry name" value="MetI-like"/>
    <property type="match status" value="1"/>
</dbReference>
<sequence length="296" mass="33095">MHKVLSNKLAIFTFVFPGLAFFLFMFVAPVILSFYYSMTDTIAPGLDVNMVGLSNYTELLFHDERFWLSLRNAILLGLGFVLIQHPICIFFAIMLDRIGGKSEKWFRTIFFIPCVISVVVISRMWLTLLDPTFGMFNKLLSVIGLDSLQHVWLGDPNTALGSLLTILIWSGFGWGLLFYYAGVKGIPEDIYEAARLDGAVGFKLHWKMTIPLLKPVIAVQMTLAIVTALKQMETVYLTTNGGPGDSTQFVAVYLYNQAFAASQYGYANAISILFILVCLLATFVSNKLVKGDSIEY</sequence>
<keyword evidence="3" id="KW-1003">Cell membrane</keyword>
<feature type="transmembrane region" description="Helical" evidence="7">
    <location>
        <begin position="105"/>
        <end position="126"/>
    </location>
</feature>
<dbReference type="PROSITE" id="PS50928">
    <property type="entry name" value="ABC_TM1"/>
    <property type="match status" value="1"/>
</dbReference>
<comment type="similarity">
    <text evidence="7">Belongs to the binding-protein-dependent transport system permease family.</text>
</comment>
<feature type="transmembrane region" description="Helical" evidence="7">
    <location>
        <begin position="264"/>
        <end position="284"/>
    </location>
</feature>
<comment type="caution">
    <text evidence="9">The sequence shown here is derived from an EMBL/GenBank/DDBJ whole genome shotgun (WGS) entry which is preliminary data.</text>
</comment>
<evidence type="ECO:0000256" key="2">
    <source>
        <dbReference type="ARBA" id="ARBA00022448"/>
    </source>
</evidence>
<comment type="subcellular location">
    <subcellularLocation>
        <location evidence="1 7">Cell membrane</location>
        <topology evidence="1 7">Multi-pass membrane protein</topology>
    </subcellularLocation>
</comment>
<keyword evidence="10" id="KW-1185">Reference proteome</keyword>
<dbReference type="GO" id="GO:0005886">
    <property type="term" value="C:plasma membrane"/>
    <property type="evidence" value="ECO:0007669"/>
    <property type="project" value="UniProtKB-SubCell"/>
</dbReference>